<comment type="similarity">
    <text evidence="3">Belongs to the peptidase C56 family. HSP31-like subfamily.</text>
</comment>
<dbReference type="GO" id="GO:0005737">
    <property type="term" value="C:cytoplasm"/>
    <property type="evidence" value="ECO:0007669"/>
    <property type="project" value="TreeGrafter"/>
</dbReference>
<dbReference type="Pfam" id="PF01965">
    <property type="entry name" value="DJ-1_PfpI"/>
    <property type="match status" value="1"/>
</dbReference>
<dbReference type="RefSeq" id="WP_221405350.1">
    <property type="nucleotide sequence ID" value="NZ_FOLE01000003.1"/>
</dbReference>
<dbReference type="STRING" id="927664.SAMN05421780_103125"/>
<evidence type="ECO:0000313" key="7">
    <source>
        <dbReference type="Proteomes" id="UP000199514"/>
    </source>
</evidence>
<dbReference type="EMBL" id="FOLE01000003">
    <property type="protein sequence ID" value="SFC16253.1"/>
    <property type="molecule type" value="Genomic_DNA"/>
</dbReference>
<dbReference type="Gene3D" id="3.40.50.880">
    <property type="match status" value="1"/>
</dbReference>
<dbReference type="SUPFAM" id="SSF52317">
    <property type="entry name" value="Class I glutamine amidotransferase-like"/>
    <property type="match status" value="1"/>
</dbReference>
<sequence length="261" mass="28176">MKNNVSMLMNSLLVVAFLVSASVLGMAQTSKAKKMTKSSKKILFVVTSHDKKGSTGQPTGYYLGEVSHPWEVLHEAGYEIDFVSPKGGKAPVDGFDLKDATNQKFWENAKYHAKVENTLTPAQVKPSEYAAIFFAGGHGAVWDFPQNEELAKIAAQIYENQGVVSAVCHGPAALVGIKLSNGKYLVEGKKINAFTNEEETAVGLADVVPFLLESKLIERGAKFEKSGLWQPHVVADQRVITGQNPASAKGVGEALLKELSK</sequence>
<keyword evidence="4" id="KW-0732">Signal</keyword>
<dbReference type="AlphaFoldDB" id="A0A1I1H491"/>
<keyword evidence="6" id="KW-0645">Protease</keyword>
<dbReference type="CDD" id="cd03141">
    <property type="entry name" value="GATase1_Hsp31_like"/>
    <property type="match status" value="1"/>
</dbReference>
<evidence type="ECO:0000256" key="1">
    <source>
        <dbReference type="ARBA" id="ARBA00023016"/>
    </source>
</evidence>
<dbReference type="GO" id="GO:0019172">
    <property type="term" value="F:glyoxalase III activity"/>
    <property type="evidence" value="ECO:0007669"/>
    <property type="project" value="TreeGrafter"/>
</dbReference>
<gene>
    <name evidence="6" type="ORF">SAMN05421780_103125</name>
</gene>
<keyword evidence="1" id="KW-0346">Stress response</keyword>
<dbReference type="GO" id="GO:0008233">
    <property type="term" value="F:peptidase activity"/>
    <property type="evidence" value="ECO:0007669"/>
    <property type="project" value="UniProtKB-KW"/>
</dbReference>
<reference evidence="6 7" key="1">
    <citation type="submission" date="2016-10" db="EMBL/GenBank/DDBJ databases">
        <authorList>
            <person name="de Groot N.N."/>
        </authorList>
    </citation>
    <scope>NUCLEOTIDE SEQUENCE [LARGE SCALE GENOMIC DNA]</scope>
    <source>
        <strain evidence="6 7">DSM 6793</strain>
    </source>
</reference>
<dbReference type="InterPro" id="IPR029062">
    <property type="entry name" value="Class_I_gatase-like"/>
</dbReference>
<evidence type="ECO:0000256" key="3">
    <source>
        <dbReference type="ARBA" id="ARBA00038493"/>
    </source>
</evidence>
<evidence type="ECO:0000256" key="2">
    <source>
        <dbReference type="ARBA" id="ARBA00023239"/>
    </source>
</evidence>
<keyword evidence="7" id="KW-1185">Reference proteome</keyword>
<dbReference type="PANTHER" id="PTHR48094:SF11">
    <property type="entry name" value="GLUTATHIONE-INDEPENDENT GLYOXALASE HSP31-RELATED"/>
    <property type="match status" value="1"/>
</dbReference>
<feature type="signal peptide" evidence="4">
    <location>
        <begin position="1"/>
        <end position="27"/>
    </location>
</feature>
<dbReference type="InterPro" id="IPR050325">
    <property type="entry name" value="Prot/Nucl_acid_deglycase"/>
</dbReference>
<dbReference type="GO" id="GO:0019243">
    <property type="term" value="P:methylglyoxal catabolic process to D-lactate via S-lactoyl-glutathione"/>
    <property type="evidence" value="ECO:0007669"/>
    <property type="project" value="TreeGrafter"/>
</dbReference>
<dbReference type="GO" id="GO:0006508">
    <property type="term" value="P:proteolysis"/>
    <property type="evidence" value="ECO:0007669"/>
    <property type="project" value="UniProtKB-KW"/>
</dbReference>
<organism evidence="6 7">
    <name type="scientific">Flexibacter flexilis DSM 6793</name>
    <dbReference type="NCBI Taxonomy" id="927664"/>
    <lineage>
        <taxon>Bacteria</taxon>
        <taxon>Pseudomonadati</taxon>
        <taxon>Bacteroidota</taxon>
        <taxon>Cytophagia</taxon>
        <taxon>Cytophagales</taxon>
        <taxon>Flexibacteraceae</taxon>
        <taxon>Flexibacter</taxon>
    </lineage>
</organism>
<dbReference type="InterPro" id="IPR002818">
    <property type="entry name" value="DJ-1/PfpI"/>
</dbReference>
<accession>A0A1I1H491</accession>
<name>A0A1I1H491_9BACT</name>
<evidence type="ECO:0000259" key="5">
    <source>
        <dbReference type="Pfam" id="PF01965"/>
    </source>
</evidence>
<keyword evidence="6" id="KW-0378">Hydrolase</keyword>
<dbReference type="Proteomes" id="UP000199514">
    <property type="component" value="Unassembled WGS sequence"/>
</dbReference>
<proteinExistence type="inferred from homology"/>
<feature type="domain" description="DJ-1/PfpI" evidence="5">
    <location>
        <begin position="65"/>
        <end position="257"/>
    </location>
</feature>
<evidence type="ECO:0000313" key="6">
    <source>
        <dbReference type="EMBL" id="SFC16253.1"/>
    </source>
</evidence>
<dbReference type="PANTHER" id="PTHR48094">
    <property type="entry name" value="PROTEIN/NUCLEIC ACID DEGLYCASE DJ-1-RELATED"/>
    <property type="match status" value="1"/>
</dbReference>
<keyword evidence="2" id="KW-0456">Lyase</keyword>
<evidence type="ECO:0000256" key="4">
    <source>
        <dbReference type="SAM" id="SignalP"/>
    </source>
</evidence>
<protein>
    <submittedName>
        <fullName evidence="6">Putative intracellular protease/amidase</fullName>
    </submittedName>
</protein>
<feature type="chain" id="PRO_5011520719" evidence="4">
    <location>
        <begin position="28"/>
        <end position="261"/>
    </location>
</feature>